<sequence length="267" mass="28172">MFDAAPIRMERSRGRAFVGFAGGRLADLRQEGSAKAMLPRVFDGVPEVVFLNTSGGLTSGDRLELALDAGAGARIVATTQTAERAYAAVSGSAEVSVRLQVGAGGHLDWLPQETILFDRADLARRTRVGLVGDASLVMAETLVLGRAAMGESLARLALSDRREVYRDGRAVLVEPFALSDAVLAPRDALLGGARALGFLAKVGAGAEALVEPLRRVLAECDVPGAVSGWDGKCVVRLLAADGWPLRRAMGRLIGMMTGRPLPRVWQG</sequence>
<dbReference type="RefSeq" id="WP_189412187.1">
    <property type="nucleotide sequence ID" value="NZ_BMYJ01000008.1"/>
</dbReference>
<evidence type="ECO:0000313" key="4">
    <source>
        <dbReference type="EMBL" id="GHC61351.1"/>
    </source>
</evidence>
<evidence type="ECO:0000256" key="2">
    <source>
        <dbReference type="ARBA" id="ARBA00023186"/>
    </source>
</evidence>
<name>A0A918WMT9_9RHOB</name>
<dbReference type="PANTHER" id="PTHR33643">
    <property type="entry name" value="UREASE ACCESSORY PROTEIN D"/>
    <property type="match status" value="1"/>
</dbReference>
<comment type="caution">
    <text evidence="4">The sequence shown here is derived from an EMBL/GenBank/DDBJ whole genome shotgun (WGS) entry which is preliminary data.</text>
</comment>
<keyword evidence="3" id="KW-0963">Cytoplasm</keyword>
<keyword evidence="2 3" id="KW-0143">Chaperone</keyword>
<evidence type="ECO:0000256" key="1">
    <source>
        <dbReference type="ARBA" id="ARBA00007177"/>
    </source>
</evidence>
<protein>
    <recommendedName>
        <fullName evidence="3">Urease accessory protein UreD</fullName>
    </recommendedName>
</protein>
<proteinExistence type="inferred from homology"/>
<dbReference type="AlphaFoldDB" id="A0A918WMT9"/>
<reference evidence="4" key="2">
    <citation type="submission" date="2020-09" db="EMBL/GenBank/DDBJ databases">
        <authorList>
            <person name="Sun Q."/>
            <person name="Kim S."/>
        </authorList>
    </citation>
    <scope>NUCLEOTIDE SEQUENCE</scope>
    <source>
        <strain evidence="4">KCTC 23310</strain>
    </source>
</reference>
<reference evidence="4" key="1">
    <citation type="journal article" date="2014" name="Int. J. Syst. Evol. Microbiol.">
        <title>Complete genome sequence of Corynebacterium casei LMG S-19264T (=DSM 44701T), isolated from a smear-ripened cheese.</title>
        <authorList>
            <consortium name="US DOE Joint Genome Institute (JGI-PGF)"/>
            <person name="Walter F."/>
            <person name="Albersmeier A."/>
            <person name="Kalinowski J."/>
            <person name="Ruckert C."/>
        </authorList>
    </citation>
    <scope>NUCLEOTIDE SEQUENCE</scope>
    <source>
        <strain evidence="4">KCTC 23310</strain>
    </source>
</reference>
<dbReference type="GO" id="GO:0005737">
    <property type="term" value="C:cytoplasm"/>
    <property type="evidence" value="ECO:0007669"/>
    <property type="project" value="UniProtKB-SubCell"/>
</dbReference>
<organism evidence="4 5">
    <name type="scientific">Neogemmobacter tilapiae</name>
    <dbReference type="NCBI Taxonomy" id="875041"/>
    <lineage>
        <taxon>Bacteria</taxon>
        <taxon>Pseudomonadati</taxon>
        <taxon>Pseudomonadota</taxon>
        <taxon>Alphaproteobacteria</taxon>
        <taxon>Rhodobacterales</taxon>
        <taxon>Paracoccaceae</taxon>
        <taxon>Neogemmobacter</taxon>
    </lineage>
</organism>
<dbReference type="PANTHER" id="PTHR33643:SF1">
    <property type="entry name" value="UREASE ACCESSORY PROTEIN D"/>
    <property type="match status" value="1"/>
</dbReference>
<comment type="subcellular location">
    <subcellularLocation>
        <location evidence="3">Cytoplasm</location>
    </subcellularLocation>
</comment>
<evidence type="ECO:0000313" key="5">
    <source>
        <dbReference type="Proteomes" id="UP000638981"/>
    </source>
</evidence>
<evidence type="ECO:0000256" key="3">
    <source>
        <dbReference type="HAMAP-Rule" id="MF_01384"/>
    </source>
</evidence>
<accession>A0A918WMT9</accession>
<comment type="function">
    <text evidence="3">Required for maturation of urease via the functional incorporation of the urease nickel metallocenter.</text>
</comment>
<dbReference type="HAMAP" id="MF_01384">
    <property type="entry name" value="UreD"/>
    <property type="match status" value="1"/>
</dbReference>
<dbReference type="Proteomes" id="UP000638981">
    <property type="component" value="Unassembled WGS sequence"/>
</dbReference>
<dbReference type="InterPro" id="IPR002669">
    <property type="entry name" value="UreD"/>
</dbReference>
<dbReference type="GO" id="GO:0016151">
    <property type="term" value="F:nickel cation binding"/>
    <property type="evidence" value="ECO:0007669"/>
    <property type="project" value="UniProtKB-UniRule"/>
</dbReference>
<dbReference type="EMBL" id="BMYJ01000008">
    <property type="protein sequence ID" value="GHC61351.1"/>
    <property type="molecule type" value="Genomic_DNA"/>
</dbReference>
<keyword evidence="3" id="KW-0996">Nickel insertion</keyword>
<comment type="similarity">
    <text evidence="1 3">Belongs to the UreD family.</text>
</comment>
<comment type="subunit">
    <text evidence="3">UreD, UreF and UreG form a complex that acts as a GTP-hydrolysis-dependent molecular chaperone, activating the urease apoprotein by helping to assemble the nickel containing metallocenter of UreC. The UreE protein probably delivers the nickel.</text>
</comment>
<gene>
    <name evidence="3 4" type="primary">ureD</name>
    <name evidence="4" type="ORF">GCM10007315_26700</name>
</gene>
<keyword evidence="5" id="KW-1185">Reference proteome</keyword>
<dbReference type="Pfam" id="PF01774">
    <property type="entry name" value="UreD"/>
    <property type="match status" value="1"/>
</dbReference>